<dbReference type="SUPFAM" id="SSF58104">
    <property type="entry name" value="Methyl-accepting chemotaxis protein (MCP) signaling domain"/>
    <property type="match status" value="1"/>
</dbReference>
<comment type="similarity">
    <text evidence="2">Belongs to the methyl-accepting chemotaxis (MCP) protein family.</text>
</comment>
<feature type="transmembrane region" description="Helical" evidence="5">
    <location>
        <begin position="12"/>
        <end position="33"/>
    </location>
</feature>
<dbReference type="Proteomes" id="UP001629230">
    <property type="component" value="Unassembled WGS sequence"/>
</dbReference>
<keyword evidence="1" id="KW-0488">Methylation</keyword>
<evidence type="ECO:0000313" key="8">
    <source>
        <dbReference type="Proteomes" id="UP001629230"/>
    </source>
</evidence>
<accession>A0ABW9B774</accession>
<feature type="transmembrane region" description="Helical" evidence="5">
    <location>
        <begin position="192"/>
        <end position="216"/>
    </location>
</feature>
<keyword evidence="5" id="KW-1133">Transmembrane helix</keyword>
<dbReference type="Pfam" id="PF00015">
    <property type="entry name" value="MCPsignal"/>
    <property type="match status" value="1"/>
</dbReference>
<organism evidence="7 8">
    <name type="scientific">Paraburkholderia dipogonis</name>
    <dbReference type="NCBI Taxonomy" id="1211383"/>
    <lineage>
        <taxon>Bacteria</taxon>
        <taxon>Pseudomonadati</taxon>
        <taxon>Pseudomonadota</taxon>
        <taxon>Betaproteobacteria</taxon>
        <taxon>Burkholderiales</taxon>
        <taxon>Burkholderiaceae</taxon>
        <taxon>Paraburkholderia</taxon>
    </lineage>
</organism>
<evidence type="ECO:0000256" key="1">
    <source>
        <dbReference type="ARBA" id="ARBA00022481"/>
    </source>
</evidence>
<dbReference type="RefSeq" id="WP_408182938.1">
    <property type="nucleotide sequence ID" value="NZ_JAQQEZ010000079.1"/>
</dbReference>
<proteinExistence type="inferred from homology"/>
<dbReference type="Gene3D" id="1.10.287.950">
    <property type="entry name" value="Methyl-accepting chemotaxis protein"/>
    <property type="match status" value="1"/>
</dbReference>
<dbReference type="EMBL" id="JAQQEZ010000079">
    <property type="protein sequence ID" value="MFM0008066.1"/>
    <property type="molecule type" value="Genomic_DNA"/>
</dbReference>
<dbReference type="PROSITE" id="PS50111">
    <property type="entry name" value="CHEMOTAXIS_TRANSDUC_2"/>
    <property type="match status" value="1"/>
</dbReference>
<dbReference type="PROSITE" id="PS51257">
    <property type="entry name" value="PROKAR_LIPOPROTEIN"/>
    <property type="match status" value="1"/>
</dbReference>
<evidence type="ECO:0000256" key="5">
    <source>
        <dbReference type="SAM" id="Phobius"/>
    </source>
</evidence>
<evidence type="ECO:0000256" key="4">
    <source>
        <dbReference type="SAM" id="MobiDB-lite"/>
    </source>
</evidence>
<dbReference type="CDD" id="cd11386">
    <property type="entry name" value="MCP_signal"/>
    <property type="match status" value="1"/>
</dbReference>
<keyword evidence="3" id="KW-0807">Transducer</keyword>
<reference evidence="7 8" key="1">
    <citation type="journal article" date="2024" name="Chem. Sci.">
        <title>Discovery of megapolipeptins by genome mining of a Burkholderiales bacteria collection.</title>
        <authorList>
            <person name="Paulo B.S."/>
            <person name="Recchia M.J.J."/>
            <person name="Lee S."/>
            <person name="Fergusson C.H."/>
            <person name="Romanowski S.B."/>
            <person name="Hernandez A."/>
            <person name="Krull N."/>
            <person name="Liu D.Y."/>
            <person name="Cavanagh H."/>
            <person name="Bos A."/>
            <person name="Gray C.A."/>
            <person name="Murphy B.T."/>
            <person name="Linington R.G."/>
            <person name="Eustaquio A.S."/>
        </authorList>
    </citation>
    <scope>NUCLEOTIDE SEQUENCE [LARGE SCALE GENOMIC DNA]</scope>
    <source>
        <strain evidence="7 8">RL17-350-BIC-A</strain>
    </source>
</reference>
<name>A0ABW9B774_9BURK</name>
<dbReference type="SMART" id="SM00283">
    <property type="entry name" value="MA"/>
    <property type="match status" value="1"/>
</dbReference>
<keyword evidence="8" id="KW-1185">Reference proteome</keyword>
<dbReference type="PANTHER" id="PTHR43531">
    <property type="entry name" value="PROTEIN ICFG"/>
    <property type="match status" value="1"/>
</dbReference>
<dbReference type="CDD" id="cd19411">
    <property type="entry name" value="MCP2201-like_sensor"/>
    <property type="match status" value="1"/>
</dbReference>
<dbReference type="PANTHER" id="PTHR43531:SF14">
    <property type="entry name" value="METHYL-ACCEPTING CHEMOTAXIS PROTEIN I-RELATED"/>
    <property type="match status" value="1"/>
</dbReference>
<dbReference type="PRINTS" id="PR00260">
    <property type="entry name" value="CHEMTRNSDUCR"/>
</dbReference>
<dbReference type="InterPro" id="IPR024478">
    <property type="entry name" value="HlyB_4HB_MCP"/>
</dbReference>
<feature type="domain" description="Methyl-accepting transducer" evidence="6">
    <location>
        <begin position="273"/>
        <end position="502"/>
    </location>
</feature>
<keyword evidence="5" id="KW-0812">Transmembrane</keyword>
<dbReference type="InterPro" id="IPR051310">
    <property type="entry name" value="MCP_chemotaxis"/>
</dbReference>
<gene>
    <name evidence="7" type="ORF">PQR57_45005</name>
</gene>
<comment type="caution">
    <text evidence="7">The sequence shown here is derived from an EMBL/GenBank/DDBJ whole genome shotgun (WGS) entry which is preliminary data.</text>
</comment>
<evidence type="ECO:0000259" key="6">
    <source>
        <dbReference type="PROSITE" id="PS50111"/>
    </source>
</evidence>
<keyword evidence="5" id="KW-0472">Membrane</keyword>
<dbReference type="InterPro" id="IPR004089">
    <property type="entry name" value="MCPsignal_dom"/>
</dbReference>
<evidence type="ECO:0000256" key="3">
    <source>
        <dbReference type="PROSITE-ProRule" id="PRU00284"/>
    </source>
</evidence>
<evidence type="ECO:0000313" key="7">
    <source>
        <dbReference type="EMBL" id="MFM0008066.1"/>
    </source>
</evidence>
<protein>
    <submittedName>
        <fullName evidence="7">Methyl-accepting chemotaxis protein</fullName>
    </submittedName>
</protein>
<dbReference type="InterPro" id="IPR004090">
    <property type="entry name" value="Chemotax_Me-accpt_rcpt"/>
</dbReference>
<dbReference type="Pfam" id="PF12729">
    <property type="entry name" value="4HB_MCP_1"/>
    <property type="match status" value="1"/>
</dbReference>
<dbReference type="InterPro" id="IPR047347">
    <property type="entry name" value="YvaQ-like_sensor"/>
</dbReference>
<feature type="region of interest" description="Disordered" evidence="4">
    <location>
        <begin position="524"/>
        <end position="575"/>
    </location>
</feature>
<sequence>MQFGRNFKVVTQLIAGFSLVIFLMACLGGFSLYKMNQENTHVAALRDNALPSVRTNLEMQLAIRGIRASQLLAATATTPDESHTAEDRINTALAHYQKASSEYATLVDSPEEKTAYADIQTLMPKFLDLNNQVLELVRQDRQVDAMSLLRKKSDSIRNAIEKDIQTIVDANTASANDEGKQAGQDYAQAKTLVYSLMLAAAVVAIVVALVIAFGVARQLGGEPRDAMALASEIAAGNLRATVQLKPGDHSSLMYSLSTMRDQLAALVLRIKTASESITVSSGEIAQGNTDLSQRTEEQAASLEETASSMEQLTSAVRQNADNAIQASQLASTGSGVARRGGEEISRVVTTMHEIAESSGRVAEIISVIEGIAFQTNILALNAAVEAARAGEQGRGFAVVAGEVRTLAQRSATAAKEIKDLITESVRRIDTGSKLVEDAGRTMTEIVQAAGRTTDIMSEIAAASEEQSTGIGQVNTAVTRMDEVTQQNAALVEQASAAAQSLAQQAEGLRDAVSVFSVDDHEASHATVQPLERPRTVARSAPSIAKATSSQKLVRAERTGDNTALADSGADDWQTF</sequence>
<evidence type="ECO:0000256" key="2">
    <source>
        <dbReference type="ARBA" id="ARBA00029447"/>
    </source>
</evidence>